<organism evidence="1 2">
    <name type="scientific">Sarocladium strictum</name>
    <name type="common">Black bundle disease fungus</name>
    <name type="synonym">Acremonium strictum</name>
    <dbReference type="NCBI Taxonomy" id="5046"/>
    <lineage>
        <taxon>Eukaryota</taxon>
        <taxon>Fungi</taxon>
        <taxon>Dikarya</taxon>
        <taxon>Ascomycota</taxon>
        <taxon>Pezizomycotina</taxon>
        <taxon>Sordariomycetes</taxon>
        <taxon>Hypocreomycetidae</taxon>
        <taxon>Hypocreales</taxon>
        <taxon>Sarocladiaceae</taxon>
        <taxon>Sarocladium</taxon>
    </lineage>
</organism>
<dbReference type="Gene3D" id="1.20.1170.10">
    <property type="match status" value="1"/>
</dbReference>
<gene>
    <name evidence="1" type="ORF">NLU13_8381</name>
</gene>
<reference evidence="1" key="1">
    <citation type="submission" date="2022-10" db="EMBL/GenBank/DDBJ databases">
        <title>Determination and structural analysis of whole genome sequence of Sarocladium strictum F4-1.</title>
        <authorList>
            <person name="Hu L."/>
            <person name="Jiang Y."/>
        </authorList>
    </citation>
    <scope>NUCLEOTIDE SEQUENCE</scope>
    <source>
        <strain evidence="1">F4-1</strain>
    </source>
</reference>
<dbReference type="AlphaFoldDB" id="A0AA39GBJ6"/>
<evidence type="ECO:0000313" key="2">
    <source>
        <dbReference type="Proteomes" id="UP001175261"/>
    </source>
</evidence>
<proteinExistence type="predicted"/>
<dbReference type="Proteomes" id="UP001175261">
    <property type="component" value="Unassembled WGS sequence"/>
</dbReference>
<name>A0AA39GBJ6_SARSR</name>
<keyword evidence="2" id="KW-1185">Reference proteome</keyword>
<dbReference type="EMBL" id="JAPDFR010000008">
    <property type="protein sequence ID" value="KAK0384293.1"/>
    <property type="molecule type" value="Genomic_DNA"/>
</dbReference>
<evidence type="ECO:0000313" key="1">
    <source>
        <dbReference type="EMBL" id="KAK0384293.1"/>
    </source>
</evidence>
<protein>
    <submittedName>
        <fullName evidence="1">Uncharacterized protein</fullName>
    </submittedName>
</protein>
<sequence>MPPHHQGENVLGHITGVVHKTHTQAQEFQAQAIARFNEMDESLAKLSDHLEIISQQLHTDRLKIQENHDHMETKLSSIQDGLQNFTERLTGQVRPAIISSVNVVRDAVNAVRNRVEDLEQHVVQPVRDAVAQTQGTILGRIGELQGVVLAGVNTQLSLVVTNSEERIQDAIGTRLQGVVNSHNTALDVAKDAIIDAVKGPRSDIEELRCVCGDIKQHTEGIQNIETTCASINTTCESINTTCESINTTCESINTTCESISTTCESISTTCTEIREVDCPNIVKDIRDARTEMRVGHANQAARLFNKSTSCCNTGIATFRGIDNKRIHGFPTTYSDWSNIGGRIDEILIALGLRTTGDFDVKKQRLKIYLGLRK</sequence>
<comment type="caution">
    <text evidence="1">The sequence shown here is derived from an EMBL/GenBank/DDBJ whole genome shotgun (WGS) entry which is preliminary data.</text>
</comment>
<accession>A0AA39GBJ6</accession>